<dbReference type="GO" id="GO:0004060">
    <property type="term" value="F:arylamine N-acetyltransferase activity"/>
    <property type="evidence" value="ECO:0007669"/>
    <property type="project" value="UniProtKB-EC"/>
</dbReference>
<organism evidence="1 2">
    <name type="scientific">Paramuricea clavata</name>
    <name type="common">Red gorgonian</name>
    <name type="synonym">Violescent sea-whip</name>
    <dbReference type="NCBI Taxonomy" id="317549"/>
    <lineage>
        <taxon>Eukaryota</taxon>
        <taxon>Metazoa</taxon>
        <taxon>Cnidaria</taxon>
        <taxon>Anthozoa</taxon>
        <taxon>Octocorallia</taxon>
        <taxon>Malacalcyonacea</taxon>
        <taxon>Plexauridae</taxon>
        <taxon>Paramuricea</taxon>
    </lineage>
</organism>
<accession>A0A7D9M6A7</accession>
<dbReference type="OrthoDB" id="7657606at2759"/>
<reference evidence="1" key="1">
    <citation type="submission" date="2020-04" db="EMBL/GenBank/DDBJ databases">
        <authorList>
            <person name="Alioto T."/>
            <person name="Alioto T."/>
            <person name="Gomez Garrido J."/>
        </authorList>
    </citation>
    <scope>NUCLEOTIDE SEQUENCE</scope>
    <source>
        <strain evidence="1">A484AB</strain>
    </source>
</reference>
<proteinExistence type="predicted"/>
<dbReference type="AlphaFoldDB" id="A0A7D9M6A7"/>
<evidence type="ECO:0000313" key="2">
    <source>
        <dbReference type="Proteomes" id="UP001152795"/>
    </source>
</evidence>
<sequence length="259" mass="29863">VELLQSSWGVRNFEERLKNDRKNLADEIVRVIHENVAFQSVTVLDDIHKRPTLLSTKVPSVVTGNHTAPNNHVLLLIDGIENESNLHLVDCGTGFPTFRTISLNFSEESPIFTDGFLEYKYIRFDGKILRMHGEGDTFKRNNPPIEGLDFFIGRWRRFYSFDPDHRPRDPHKPADDVYRTVAAGLTTFTSTSPRAVWFPRKRAVAIANNKLFVENETGELVTTHLNSDEEILKAFQEHFPQFKQDTVRRALAEWNRVSQ</sequence>
<gene>
    <name evidence="1" type="ORF">PACLA_8A017849</name>
</gene>
<protein>
    <submittedName>
        <fullName evidence="1">Arylamine N-acetyltransferase 1-like</fullName>
    </submittedName>
</protein>
<keyword evidence="2" id="KW-1185">Reference proteome</keyword>
<feature type="non-terminal residue" evidence="1">
    <location>
        <position position="259"/>
    </location>
</feature>
<evidence type="ECO:0000313" key="1">
    <source>
        <dbReference type="EMBL" id="CAB4044003.1"/>
    </source>
</evidence>
<dbReference type="Gene3D" id="3.30.2140.20">
    <property type="match status" value="1"/>
</dbReference>
<dbReference type="InterPro" id="IPR038765">
    <property type="entry name" value="Papain-like_cys_pep_sf"/>
</dbReference>
<dbReference type="InterPro" id="IPR053710">
    <property type="entry name" value="Arylamine_NAT_domain_sf"/>
</dbReference>
<dbReference type="SUPFAM" id="SSF54001">
    <property type="entry name" value="Cysteine proteinases"/>
    <property type="match status" value="1"/>
</dbReference>
<comment type="caution">
    <text evidence="1">The sequence shown here is derived from an EMBL/GenBank/DDBJ whole genome shotgun (WGS) entry which is preliminary data.</text>
</comment>
<name>A0A7D9M6A7_PARCT</name>
<dbReference type="EMBL" id="CACRXK020033749">
    <property type="protein sequence ID" value="CAB4044003.1"/>
    <property type="molecule type" value="Genomic_DNA"/>
</dbReference>
<dbReference type="Proteomes" id="UP001152795">
    <property type="component" value="Unassembled WGS sequence"/>
</dbReference>